<evidence type="ECO:0000313" key="2">
    <source>
        <dbReference type="Proteomes" id="UP000290289"/>
    </source>
</evidence>
<proteinExistence type="predicted"/>
<evidence type="ECO:0000313" key="1">
    <source>
        <dbReference type="EMBL" id="RXH78415.1"/>
    </source>
</evidence>
<gene>
    <name evidence="1" type="ORF">DVH24_001933</name>
</gene>
<name>A0A498I8N8_MALDO</name>
<dbReference type="EMBL" id="RDQH01000339">
    <property type="protein sequence ID" value="RXH78415.1"/>
    <property type="molecule type" value="Genomic_DNA"/>
</dbReference>
<reference evidence="1 2" key="1">
    <citation type="submission" date="2018-10" db="EMBL/GenBank/DDBJ databases">
        <title>A high-quality apple genome assembly.</title>
        <authorList>
            <person name="Hu J."/>
        </authorList>
    </citation>
    <scope>NUCLEOTIDE SEQUENCE [LARGE SCALE GENOMIC DNA]</scope>
    <source>
        <strain evidence="2">cv. HFTH1</strain>
        <tissue evidence="1">Young leaf</tissue>
    </source>
</reference>
<dbReference type="Proteomes" id="UP000290289">
    <property type="component" value="Chromosome 13"/>
</dbReference>
<accession>A0A498I8N8</accession>
<keyword evidence="2" id="KW-1185">Reference proteome</keyword>
<organism evidence="1 2">
    <name type="scientific">Malus domestica</name>
    <name type="common">Apple</name>
    <name type="synonym">Pyrus malus</name>
    <dbReference type="NCBI Taxonomy" id="3750"/>
    <lineage>
        <taxon>Eukaryota</taxon>
        <taxon>Viridiplantae</taxon>
        <taxon>Streptophyta</taxon>
        <taxon>Embryophyta</taxon>
        <taxon>Tracheophyta</taxon>
        <taxon>Spermatophyta</taxon>
        <taxon>Magnoliopsida</taxon>
        <taxon>eudicotyledons</taxon>
        <taxon>Gunneridae</taxon>
        <taxon>Pentapetalae</taxon>
        <taxon>rosids</taxon>
        <taxon>fabids</taxon>
        <taxon>Rosales</taxon>
        <taxon>Rosaceae</taxon>
        <taxon>Amygdaloideae</taxon>
        <taxon>Maleae</taxon>
        <taxon>Malus</taxon>
    </lineage>
</organism>
<dbReference type="AlphaFoldDB" id="A0A498I8N8"/>
<dbReference type="STRING" id="3750.A0A498I8N8"/>
<comment type="caution">
    <text evidence="1">The sequence shown here is derived from an EMBL/GenBank/DDBJ whole genome shotgun (WGS) entry which is preliminary data.</text>
</comment>
<protein>
    <submittedName>
        <fullName evidence="1">Uncharacterized protein</fullName>
    </submittedName>
</protein>
<sequence>MALVKKSEESRFYVVALLFYAADNHGDVVDRIRKVADEDPIHHKIFIHGLGWDTNAETLTGVFKELLILMGLSVDCRERRRS</sequence>